<dbReference type="AlphaFoldDB" id="A0A4R7KVI4"/>
<dbReference type="Proteomes" id="UP000295325">
    <property type="component" value="Unassembled WGS sequence"/>
</dbReference>
<dbReference type="EMBL" id="SOAZ01000001">
    <property type="protein sequence ID" value="TDT63642.1"/>
    <property type="molecule type" value="Genomic_DNA"/>
</dbReference>
<proteinExistence type="predicted"/>
<keyword evidence="2" id="KW-1185">Reference proteome</keyword>
<reference evidence="1 2" key="1">
    <citation type="submission" date="2019-03" db="EMBL/GenBank/DDBJ databases">
        <title>Genomic Encyclopedia of Type Strains, Phase IV (KMG-IV): sequencing the most valuable type-strain genomes for metagenomic binning, comparative biology and taxonomic classification.</title>
        <authorList>
            <person name="Goeker M."/>
        </authorList>
    </citation>
    <scope>NUCLEOTIDE SEQUENCE [LARGE SCALE GENOMIC DNA]</scope>
    <source>
        <strain evidence="1 2">DSM 24455</strain>
    </source>
</reference>
<accession>A0A4R7KVI4</accession>
<dbReference type="RefSeq" id="WP_133626767.1">
    <property type="nucleotide sequence ID" value="NZ_SOAZ01000001.1"/>
</dbReference>
<sequence length="63" mass="7089">MKINGLTGMSSNMFENCKMKDMNGSREVKQIDVEKIKSNELASNRTRANNTNGVKENLIDLKV</sequence>
<comment type="caution">
    <text evidence="1">The sequence shown here is derived from an EMBL/GenBank/DDBJ whole genome shotgun (WGS) entry which is preliminary data.</text>
</comment>
<evidence type="ECO:0000313" key="1">
    <source>
        <dbReference type="EMBL" id="TDT63642.1"/>
    </source>
</evidence>
<protein>
    <submittedName>
        <fullName evidence="1">Uncharacterized protein</fullName>
    </submittedName>
</protein>
<organism evidence="1 2">
    <name type="scientific">Fonticella tunisiensis</name>
    <dbReference type="NCBI Taxonomy" id="1096341"/>
    <lineage>
        <taxon>Bacteria</taxon>
        <taxon>Bacillati</taxon>
        <taxon>Bacillota</taxon>
        <taxon>Clostridia</taxon>
        <taxon>Eubacteriales</taxon>
        <taxon>Clostridiaceae</taxon>
        <taxon>Fonticella</taxon>
    </lineage>
</organism>
<name>A0A4R7KVI4_9CLOT</name>
<evidence type="ECO:0000313" key="2">
    <source>
        <dbReference type="Proteomes" id="UP000295325"/>
    </source>
</evidence>
<gene>
    <name evidence="1" type="ORF">EDD71_10169</name>
</gene>